<dbReference type="GO" id="GO:0016020">
    <property type="term" value="C:membrane"/>
    <property type="evidence" value="ECO:0007669"/>
    <property type="project" value="InterPro"/>
</dbReference>
<dbReference type="Proteomes" id="UP000001823">
    <property type="component" value="Chromosome"/>
</dbReference>
<dbReference type="PROSITE" id="PS51892">
    <property type="entry name" value="SUBTILASE"/>
    <property type="match status" value="1"/>
</dbReference>
<feature type="transmembrane region" description="Helical" evidence="14">
    <location>
        <begin position="1540"/>
        <end position="1561"/>
    </location>
</feature>
<dbReference type="InterPro" id="IPR051048">
    <property type="entry name" value="Peptidase_S8/S53_subtilisin"/>
</dbReference>
<evidence type="ECO:0000259" key="18">
    <source>
        <dbReference type="Pfam" id="PF02225"/>
    </source>
</evidence>
<keyword evidence="14" id="KW-0812">Transmembrane</keyword>
<evidence type="ECO:0000259" key="17">
    <source>
        <dbReference type="Pfam" id="PF00746"/>
    </source>
</evidence>
<feature type="active site" description="Charge relay system" evidence="10 11">
    <location>
        <position position="190"/>
    </location>
</feature>
<feature type="region of interest" description="Disordered" evidence="13">
    <location>
        <begin position="1463"/>
        <end position="1541"/>
    </location>
</feature>
<dbReference type="Gene3D" id="2.60.40.10">
    <property type="entry name" value="Immunoglobulins"/>
    <property type="match status" value="1"/>
</dbReference>
<feature type="domain" description="Peptidase S8/S53" evidence="16">
    <location>
        <begin position="181"/>
        <end position="638"/>
    </location>
</feature>
<evidence type="ECO:0000256" key="14">
    <source>
        <dbReference type="SAM" id="Phobius"/>
    </source>
</evidence>
<evidence type="ECO:0000256" key="11">
    <source>
        <dbReference type="PROSITE-ProRule" id="PRU01240"/>
    </source>
</evidence>
<dbReference type="SUPFAM" id="SSF52025">
    <property type="entry name" value="PA domain"/>
    <property type="match status" value="1"/>
</dbReference>
<dbReference type="InterPro" id="IPR010435">
    <property type="entry name" value="C5a/SBT2-like_Fn3"/>
</dbReference>
<proteinExistence type="inferred from homology"/>
<sequence length="1570" mass="172175">MKEQKKQMKRFLSSTLNGLVVLALIMPSSVGTNVMAEEIQNGTSHTVRNLENIARDELYFKYQNPNEVVRVIVELEKPAAIEEAKAEGEKKPSEAKIQEVKEEQKDAKDEAEEITGEKINKSFGTLINGFSIDTKVKDIEELKKIDGVKSVKVVKTYYPAMNSAKDLTQAVETWKELGLKGEGMVVSIIDSGIDPNHKDMKITDSSKAKLKKENLKDGPGKYFTEKIPYGYNFADENENIIDTHPKVDMHGMHVAGIVAANGSDEEVAKNEAIKGVAPEAQLLAMKVFSNNPNRQGAAEDDIVAAIEESVNQGADIINMSLGSSAGFQKEDDPEQIAVKKAVDAGVVVVVAAGNSQYSTAPYKVPDIKDTGLVGAPGTAKDALTVANYHNSKMLLPTISFEENGEAVNIPFMLSGEENSLNLDKDFNLVDCGLGKVQDFKGKDLKGKVALIKRGEITFIDKNLNAQVAGAEGVIIYNGDGDESFINMATDPKVKIPSVFVKNSDGEKFKNAINKSLKIKFTNNKILVASSDAGDFVESSSWGPTPSLDFKPQISAPGGNIYSTINDNKYGIKTGTSMAAPHVAGGETLIVEGLKKENPNLKGRDLVELAKNTAISTSKIEMDKNNPKIPYSPRRQGAGLMQIEEALKNKVVVLDENNNSTVALKQIGNEKEFTLTLKNYGDKEAEYDVENLGGVLTETSDTLKTMSHDVRIEGANLKFDKNKVIVPAKGTETLKVKLTIPKAISEDRFVEGFIKLTGKDVPSLSVPFIGYYGDWGKDQIIEAMNWDSNNQKFIVPSEVLTNLNGAIGYKLGLGAKDEKGNLKVDPSKIAISPDGNGNGDIIAPYLYYLRNAKVTELELLDKDKKSLGVIGHEDYIRKEEYSEPSGSGKAPNLFENLTWDGKLYNQSTGEKEVVPEGQYYLNIKSKVDYDNAKDQEVVVPVQVDLTAPNIEITSGDKVLGNKDDNEVDYKLEWTAKDNVSIIPDIATVYVNGKSVRANISENNGTYSCDIKLKNNALNEVKVAMNDTAFNLGEVSKNIKVESSDPLIKFEGNFGTATLSVDNSLEYLVKGVVLGPVKEFKLNNEDVKVNEDGTFIHKVSLKEGMNKVNIYAKDENGNVLYNYASNILCDTKAPIINLLSPKVESDGIVITNEDKVNIKGTVEDNTLGYKFYKNDTIQLEVEERAKPGNDSTRREFSYEVPVKDGDVIVLKAVDVLGHETLRKLTVKVDKNAPEVTIGGVSDQGIYNSDVAPKVVSNEDVEISYLLNGKDYDGKTPISEDGNYELIVRAKDKAGNKTEVKTNFTIDKTPANISVNNIEEGKVYNEEIIPEIASNEEATFKYTLNGKEYDGKSSIKEDGDYVLNIQATDKAGNVSNKEVKFSIDRTPANIFVTGVEEGKVYNEPVTPIIEIDDKDATLKYTLNGKEYDGKSRIDEDGKYILKVEALDKAGNPSEKVINFTIDRSSLKNSEKDDPNNNKKYNEPIDEEIVQKPEAKTDSKEELKANKLKEENKVSEENKSNEENSVKDEKLLKKEGTLPTTGQVLGGSMISLLGAIMASVGAVFLKRKNKNKEE</sequence>
<feature type="domain" description="Gram-positive cocci surface proteins LPxTG" evidence="17">
    <location>
        <begin position="1529"/>
        <end position="1569"/>
    </location>
</feature>
<evidence type="ECO:0000256" key="3">
    <source>
        <dbReference type="ARBA" id="ARBA00022525"/>
    </source>
</evidence>
<evidence type="ECO:0000313" key="22">
    <source>
        <dbReference type="Proteomes" id="UP000001823"/>
    </source>
</evidence>
<evidence type="ECO:0000313" key="21">
    <source>
        <dbReference type="EMBL" id="ABG83003.1"/>
    </source>
</evidence>
<dbReference type="KEGG" id="cpf:CPF_1123"/>
<dbReference type="InterPro" id="IPR000209">
    <property type="entry name" value="Peptidase_S8/S53_dom"/>
</dbReference>
<dbReference type="eggNOG" id="COG1404">
    <property type="taxonomic scope" value="Bacteria"/>
</dbReference>
<dbReference type="InterPro" id="IPR003137">
    <property type="entry name" value="PA_domain"/>
</dbReference>
<feature type="domain" description="C5a peptidase/Subtilisin-like protease SBT2-like Fn3-like" evidence="19">
    <location>
        <begin position="661"/>
        <end position="767"/>
    </location>
</feature>
<feature type="active site" description="Charge relay system" evidence="10 11">
    <location>
        <position position="576"/>
    </location>
</feature>
<accession>A0A0H2YPZ2</accession>
<keyword evidence="3" id="KW-0964">Secreted</keyword>
<dbReference type="Gene3D" id="2.60.40.1710">
    <property type="entry name" value="Subtilisin-like superfamily"/>
    <property type="match status" value="1"/>
</dbReference>
<dbReference type="eggNOG" id="COG0841">
    <property type="taxonomic scope" value="Bacteria"/>
</dbReference>
<keyword evidence="14" id="KW-1133">Transmembrane helix</keyword>
<dbReference type="GO" id="GO:0006508">
    <property type="term" value="P:proteolysis"/>
    <property type="evidence" value="ECO:0007669"/>
    <property type="project" value="UniProtKB-KW"/>
</dbReference>
<dbReference type="PROSITE" id="PS00136">
    <property type="entry name" value="SUBTILASE_ASP"/>
    <property type="match status" value="1"/>
</dbReference>
<dbReference type="InterPro" id="IPR022038">
    <property type="entry name" value="Ig-like_bact"/>
</dbReference>
<dbReference type="Gene3D" id="3.50.30.30">
    <property type="match status" value="1"/>
</dbReference>
<evidence type="ECO:0000256" key="10">
    <source>
        <dbReference type="PIRSR" id="PIRSR615500-1"/>
    </source>
</evidence>
<dbReference type="Pfam" id="PF02225">
    <property type="entry name" value="PA"/>
    <property type="match status" value="1"/>
</dbReference>
<feature type="compositionally biased region" description="Basic and acidic residues" evidence="13">
    <location>
        <begin position="83"/>
        <end position="108"/>
    </location>
</feature>
<evidence type="ECO:0000256" key="8">
    <source>
        <dbReference type="ARBA" id="ARBA00022825"/>
    </source>
</evidence>
<dbReference type="EC" id="3.4.21.96" evidence="21"/>
<evidence type="ECO:0000259" key="19">
    <source>
        <dbReference type="Pfam" id="PF06280"/>
    </source>
</evidence>
<dbReference type="CDD" id="cd02133">
    <property type="entry name" value="PA_C5a_like"/>
    <property type="match status" value="1"/>
</dbReference>
<dbReference type="InterPro" id="IPR019931">
    <property type="entry name" value="LPXTG_anchor"/>
</dbReference>
<evidence type="ECO:0000256" key="2">
    <source>
        <dbReference type="ARBA" id="ARBA00022512"/>
    </source>
</evidence>
<dbReference type="Pfam" id="PF00746">
    <property type="entry name" value="Gram_pos_anchor"/>
    <property type="match status" value="1"/>
</dbReference>
<dbReference type="InterPro" id="IPR036852">
    <property type="entry name" value="Peptidase_S8/S53_dom_sf"/>
</dbReference>
<dbReference type="NCBIfam" id="TIGR01167">
    <property type="entry name" value="LPXTG_anchor"/>
    <property type="match status" value="1"/>
</dbReference>
<evidence type="ECO:0000256" key="4">
    <source>
        <dbReference type="ARBA" id="ARBA00022670"/>
    </source>
</evidence>
<dbReference type="InterPro" id="IPR023827">
    <property type="entry name" value="Peptidase_S8_Asp-AS"/>
</dbReference>
<dbReference type="EMBL" id="CP000246">
    <property type="protein sequence ID" value="ABG83003.1"/>
    <property type="molecule type" value="Genomic_DNA"/>
</dbReference>
<dbReference type="InterPro" id="IPR034216">
    <property type="entry name" value="C5a_Peptidase"/>
</dbReference>
<organism evidence="21 22">
    <name type="scientific">Clostridium perfringens (strain ATCC 13124 / DSM 756 / JCM 1290 / NCIMB 6125 / NCTC 8237 / Type A)</name>
    <dbReference type="NCBI Taxonomy" id="195103"/>
    <lineage>
        <taxon>Bacteria</taxon>
        <taxon>Bacillati</taxon>
        <taxon>Bacillota</taxon>
        <taxon>Clostridia</taxon>
        <taxon>Eubacteriales</taxon>
        <taxon>Clostridiaceae</taxon>
        <taxon>Clostridium</taxon>
    </lineage>
</organism>
<dbReference type="PROSITE" id="PS00137">
    <property type="entry name" value="SUBTILASE_HIS"/>
    <property type="match status" value="1"/>
</dbReference>
<dbReference type="InterPro" id="IPR023828">
    <property type="entry name" value="Peptidase_S8_Ser-AS"/>
</dbReference>
<dbReference type="PANTHER" id="PTHR43399">
    <property type="entry name" value="SUBTILISIN-RELATED"/>
    <property type="match status" value="1"/>
</dbReference>
<feature type="signal peptide" evidence="15">
    <location>
        <begin position="1"/>
        <end position="36"/>
    </location>
</feature>
<dbReference type="Gene3D" id="3.40.50.200">
    <property type="entry name" value="Peptidase S8/S53 domain"/>
    <property type="match status" value="1"/>
</dbReference>
<dbReference type="HOGENOM" id="CLU_001768_3_0_9"/>
<dbReference type="Pfam" id="PF06280">
    <property type="entry name" value="fn3_5"/>
    <property type="match status" value="1"/>
</dbReference>
<keyword evidence="5 15" id="KW-0732">Signal</keyword>
<keyword evidence="9" id="KW-0572">Peptidoglycan-anchor</keyword>
<dbReference type="PaxDb" id="195103-CPF_1123"/>
<dbReference type="STRING" id="195103.CPF_1123"/>
<evidence type="ECO:0000259" key="20">
    <source>
        <dbReference type="Pfam" id="PF12245"/>
    </source>
</evidence>
<keyword evidence="4 11" id="KW-0645">Protease</keyword>
<feature type="active site" description="Charge relay system" evidence="10 11">
    <location>
        <position position="250"/>
    </location>
</feature>
<keyword evidence="8 11" id="KW-0720">Serine protease</keyword>
<reference evidence="21 22" key="1">
    <citation type="journal article" date="2006" name="Genome Res.">
        <title>Skewed genomic variability in strains of the toxigenic bacterial pathogen, Clostridium perfringens.</title>
        <authorList>
            <person name="Myers G.S."/>
            <person name="Rasko D.A."/>
            <person name="Cheung J.K."/>
            <person name="Ravel J."/>
            <person name="Seshadri R."/>
            <person name="Deboy R.T."/>
            <person name="Ren Q."/>
            <person name="Varga J."/>
            <person name="Awad M.M."/>
            <person name="Brinkac L.M."/>
            <person name="Daugherty S.C."/>
            <person name="Haft D.H."/>
            <person name="Dodson R.J."/>
            <person name="Madupu R."/>
            <person name="Nelson W.C."/>
            <person name="Rosovitz M.J."/>
            <person name="Sullivan S.A."/>
            <person name="Khouri H."/>
            <person name="Dimitrov G.I."/>
            <person name="Watkins K.L."/>
            <person name="Mulligan S."/>
            <person name="Benton J."/>
            <person name="Radune D."/>
            <person name="Fisher D.J."/>
            <person name="Atkins H.S."/>
            <person name="Hiscox T."/>
            <person name="Jost B.H."/>
            <person name="Billington S.J."/>
            <person name="Songer J.G."/>
            <person name="McClane B.A."/>
            <person name="Titball R.W."/>
            <person name="Rood J.I."/>
            <person name="Melville S.B."/>
            <person name="Paulsen I.T."/>
        </authorList>
    </citation>
    <scope>NUCLEOTIDE SEQUENCE [LARGE SCALE GENOMIC DNA]</scope>
    <source>
        <strain evidence="22">ATCC 13124 / DSM 756 / JCM 1290 / NCIMB 6125 / NCTC 8237 / S 107 / Type A</strain>
    </source>
</reference>
<dbReference type="InterPro" id="IPR022398">
    <property type="entry name" value="Peptidase_S8_His-AS"/>
</dbReference>
<feature type="domain" description="Ig-like" evidence="20">
    <location>
        <begin position="1271"/>
        <end position="1305"/>
    </location>
</feature>
<evidence type="ECO:0000256" key="13">
    <source>
        <dbReference type="SAM" id="MobiDB-lite"/>
    </source>
</evidence>
<dbReference type="PROSITE" id="PS00138">
    <property type="entry name" value="SUBTILASE_SER"/>
    <property type="match status" value="1"/>
</dbReference>
<dbReference type="SUPFAM" id="SSF52743">
    <property type="entry name" value="Subtilisin-like"/>
    <property type="match status" value="1"/>
</dbReference>
<dbReference type="Pfam" id="PF09136">
    <property type="entry name" value="Glucodextran_B"/>
    <property type="match status" value="1"/>
</dbReference>
<feature type="chain" id="PRO_5002602473" evidence="15">
    <location>
        <begin position="37"/>
        <end position="1570"/>
    </location>
</feature>
<dbReference type="InterPro" id="IPR013783">
    <property type="entry name" value="Ig-like_fold"/>
</dbReference>
<keyword evidence="22" id="KW-1185">Reference proteome</keyword>
<keyword evidence="7 11" id="KW-0378">Hydrolase</keyword>
<keyword evidence="6" id="KW-0677">Repeat</keyword>
<dbReference type="Pfam" id="PF00082">
    <property type="entry name" value="Peptidase_S8"/>
    <property type="match status" value="1"/>
</dbReference>
<evidence type="ECO:0000256" key="5">
    <source>
        <dbReference type="ARBA" id="ARBA00022729"/>
    </source>
</evidence>
<dbReference type="Pfam" id="PF12245">
    <property type="entry name" value="Big_3_2"/>
    <property type="match status" value="1"/>
</dbReference>
<dbReference type="InterPro" id="IPR015500">
    <property type="entry name" value="Peptidase_S8_subtilisin-rel"/>
</dbReference>
<protein>
    <submittedName>
        <fullName evidence="21">Cell wall-associated serine proteinase</fullName>
        <ecNumber evidence="21">3.4.21.96</ecNumber>
    </submittedName>
</protein>
<evidence type="ECO:0000256" key="1">
    <source>
        <dbReference type="ARBA" id="ARBA00011073"/>
    </source>
</evidence>
<evidence type="ECO:0000256" key="9">
    <source>
        <dbReference type="ARBA" id="ARBA00023088"/>
    </source>
</evidence>
<feature type="region of interest" description="Disordered" evidence="13">
    <location>
        <begin position="83"/>
        <end position="113"/>
    </location>
</feature>
<dbReference type="CDD" id="cd07475">
    <property type="entry name" value="Peptidases_S8_C5a_Peptidase"/>
    <property type="match status" value="1"/>
</dbReference>
<dbReference type="PANTHER" id="PTHR43399:SF4">
    <property type="entry name" value="CELL WALL-ASSOCIATED PROTEASE"/>
    <property type="match status" value="1"/>
</dbReference>
<dbReference type="RefSeq" id="WP_011590578.1">
    <property type="nucleotide sequence ID" value="NC_008261.1"/>
</dbReference>
<comment type="similarity">
    <text evidence="1 11 12">Belongs to the peptidase S8 family.</text>
</comment>
<evidence type="ECO:0000256" key="15">
    <source>
        <dbReference type="SAM" id="SignalP"/>
    </source>
</evidence>
<evidence type="ECO:0000256" key="7">
    <source>
        <dbReference type="ARBA" id="ARBA00022801"/>
    </source>
</evidence>
<feature type="domain" description="PA" evidence="18">
    <location>
        <begin position="431"/>
        <end position="507"/>
    </location>
</feature>
<evidence type="ECO:0000259" key="16">
    <source>
        <dbReference type="Pfam" id="PF00082"/>
    </source>
</evidence>
<name>A0A0H2YPZ2_CLOP1</name>
<dbReference type="PRINTS" id="PR00723">
    <property type="entry name" value="SUBTILISIN"/>
</dbReference>
<dbReference type="InterPro" id="IPR046450">
    <property type="entry name" value="PA_dom_sf"/>
</dbReference>
<keyword evidence="14" id="KW-0472">Membrane</keyword>
<gene>
    <name evidence="21" type="ordered locus">CPF_1123</name>
</gene>
<evidence type="ECO:0000256" key="12">
    <source>
        <dbReference type="RuleBase" id="RU003355"/>
    </source>
</evidence>
<evidence type="ECO:0000256" key="6">
    <source>
        <dbReference type="ARBA" id="ARBA00022737"/>
    </source>
</evidence>
<dbReference type="GO" id="GO:0004252">
    <property type="term" value="F:serine-type endopeptidase activity"/>
    <property type="evidence" value="ECO:0007669"/>
    <property type="project" value="UniProtKB-UniRule"/>
</dbReference>
<feature type="compositionally biased region" description="Basic and acidic residues" evidence="13">
    <location>
        <begin position="1463"/>
        <end position="1532"/>
    </location>
</feature>
<keyword evidence="2" id="KW-0134">Cell wall</keyword>